<reference evidence="6 8" key="2">
    <citation type="submission" date="2020-12" db="EMBL/GenBank/DDBJ databases">
        <title>Draft genome sequence of furan degrading bacterial strain FUR100.</title>
        <authorList>
            <person name="Woiski C."/>
        </authorList>
    </citation>
    <scope>NUCLEOTIDE SEQUENCE [LARGE SCALE GENOMIC DNA]</scope>
    <source>
        <strain evidence="6 8">FUR100</strain>
    </source>
</reference>
<feature type="domain" description="UspA" evidence="4">
    <location>
        <begin position="158"/>
        <end position="296"/>
    </location>
</feature>
<evidence type="ECO:0000259" key="4">
    <source>
        <dbReference type="Pfam" id="PF00582"/>
    </source>
</evidence>
<dbReference type="Proteomes" id="UP000627573">
    <property type="component" value="Unassembled WGS sequence"/>
</dbReference>
<dbReference type="Pfam" id="PF00582">
    <property type="entry name" value="Usp"/>
    <property type="match status" value="2"/>
</dbReference>
<dbReference type="OMA" id="VAQHASC"/>
<accession>A0A1F2PTX7</accession>
<comment type="caution">
    <text evidence="5">The sequence shown here is derived from an EMBL/GenBank/DDBJ whole genome shotgun (WGS) entry which is preliminary data.</text>
</comment>
<evidence type="ECO:0000313" key="6">
    <source>
        <dbReference type="EMBL" id="MBH5141273.1"/>
    </source>
</evidence>
<dbReference type="SUPFAM" id="SSF52402">
    <property type="entry name" value="Adenine nucleotide alpha hydrolases-like"/>
    <property type="match status" value="2"/>
</dbReference>
<dbReference type="AlphaFoldDB" id="A0A1F2PTX7"/>
<dbReference type="RefSeq" id="WP_019749037.1">
    <property type="nucleotide sequence ID" value="NZ_BHXB01000001.1"/>
</dbReference>
<name>A0A1F2PTX7_RHOER</name>
<reference evidence="5 7" key="1">
    <citation type="journal article" date="2017" name="Poromechanics V (2013)">
        <title>Genomic Characterization of the Arsenic-Tolerant Actinobacterium, &lt;i&gt;Rhodococcus erythropolis&lt;/i&gt; S43.</title>
        <authorList>
            <person name="Retamal-Morales G."/>
            <person name="Mehnert M."/>
            <person name="Schwabe R."/>
            <person name="Tischler D."/>
            <person name="Schloemann M."/>
            <person name="Levican G.J."/>
        </authorList>
    </citation>
    <scope>NUCLEOTIDE SEQUENCE [LARGE SCALE GENOMIC DNA]</scope>
    <source>
        <strain evidence="5 7">S43</strain>
    </source>
</reference>
<proteinExistence type="inferred from homology"/>
<feature type="domain" description="UspA" evidence="4">
    <location>
        <begin position="10"/>
        <end position="147"/>
    </location>
</feature>
<dbReference type="InterPro" id="IPR006016">
    <property type="entry name" value="UspA"/>
</dbReference>
<dbReference type="PANTHER" id="PTHR46268">
    <property type="entry name" value="STRESS RESPONSE PROTEIN NHAX"/>
    <property type="match status" value="1"/>
</dbReference>
<dbReference type="PRINTS" id="PR01438">
    <property type="entry name" value="UNVRSLSTRESS"/>
</dbReference>
<dbReference type="InterPro" id="IPR014729">
    <property type="entry name" value="Rossmann-like_a/b/a_fold"/>
</dbReference>
<keyword evidence="2" id="KW-0547">Nucleotide-binding</keyword>
<dbReference type="EMBL" id="MRBO01000276">
    <property type="protein sequence ID" value="KAB2585842.1"/>
    <property type="molecule type" value="Genomic_DNA"/>
</dbReference>
<dbReference type="PANTHER" id="PTHR46268:SF27">
    <property type="entry name" value="UNIVERSAL STRESS PROTEIN RV2623"/>
    <property type="match status" value="1"/>
</dbReference>
<dbReference type="EMBL" id="JAECSB010000012">
    <property type="protein sequence ID" value="MBH5141273.1"/>
    <property type="molecule type" value="Genomic_DNA"/>
</dbReference>
<organism evidence="5 7">
    <name type="scientific">Rhodococcus erythropolis</name>
    <name type="common">Arthrobacter picolinophilus</name>
    <dbReference type="NCBI Taxonomy" id="1833"/>
    <lineage>
        <taxon>Bacteria</taxon>
        <taxon>Bacillati</taxon>
        <taxon>Actinomycetota</taxon>
        <taxon>Actinomycetes</taxon>
        <taxon>Mycobacteriales</taxon>
        <taxon>Nocardiaceae</taxon>
        <taxon>Rhodococcus</taxon>
        <taxon>Rhodococcus erythropolis group</taxon>
    </lineage>
</organism>
<evidence type="ECO:0000256" key="1">
    <source>
        <dbReference type="ARBA" id="ARBA00008791"/>
    </source>
</evidence>
<comment type="similarity">
    <text evidence="1">Belongs to the universal stress protein A family.</text>
</comment>
<evidence type="ECO:0000256" key="2">
    <source>
        <dbReference type="ARBA" id="ARBA00022741"/>
    </source>
</evidence>
<sequence length="298" mass="31708">MTSASVRHGIVAGIDGSASAVNAARWAASAAKRFDEPLRLTHVLPGQPESGGGTNVTDEEMFDHHLRVEGAKLLDEAEDAIRDDHTDVTVERGLVTGTPATTLVELSKSARIVALGQAGTSEMQSVFLGSDTIRVVNRAHCPVAVFRGTGEHAVADTRPIVVGVDGSKLSELAVAHAFEFAAFLGAPLVAVHTWNEHASLGGYSEARRFVDWGPYEQHEHALLSECLAGWTEKYPDVEVTRSVQRSGPMKALLEHSAEAQLVVVGSHGRSPFMASIVGSTSQSLIHHAQCPVLVCREG</sequence>
<keyword evidence="8" id="KW-1185">Reference proteome</keyword>
<protein>
    <submittedName>
        <fullName evidence="5">Universal stress protein</fullName>
    </submittedName>
</protein>
<gene>
    <name evidence="5" type="ORF">BS297_08335</name>
    <name evidence="6" type="ORF">I3517_01410</name>
</gene>
<dbReference type="Gene3D" id="3.40.50.620">
    <property type="entry name" value="HUPs"/>
    <property type="match status" value="2"/>
</dbReference>
<evidence type="ECO:0000313" key="5">
    <source>
        <dbReference type="EMBL" id="KAB2585842.1"/>
    </source>
</evidence>
<evidence type="ECO:0000313" key="8">
    <source>
        <dbReference type="Proteomes" id="UP000627573"/>
    </source>
</evidence>
<evidence type="ECO:0000256" key="3">
    <source>
        <dbReference type="ARBA" id="ARBA00022840"/>
    </source>
</evidence>
<dbReference type="InterPro" id="IPR006015">
    <property type="entry name" value="Universal_stress_UspA"/>
</dbReference>
<dbReference type="GO" id="GO:0005524">
    <property type="term" value="F:ATP binding"/>
    <property type="evidence" value="ECO:0007669"/>
    <property type="project" value="UniProtKB-KW"/>
</dbReference>
<dbReference type="Proteomes" id="UP000325576">
    <property type="component" value="Unassembled WGS sequence"/>
</dbReference>
<keyword evidence="3" id="KW-0067">ATP-binding</keyword>
<evidence type="ECO:0000313" key="7">
    <source>
        <dbReference type="Proteomes" id="UP000325576"/>
    </source>
</evidence>